<comment type="caution">
    <text evidence="1">The sequence shown here is derived from an EMBL/GenBank/DDBJ whole genome shotgun (WGS) entry which is preliminary data.</text>
</comment>
<keyword evidence="2" id="KW-1185">Reference proteome</keyword>
<protein>
    <submittedName>
        <fullName evidence="1">Uncharacterized protein</fullName>
    </submittedName>
</protein>
<accession>A0A4Z1ERG6</accession>
<proteinExistence type="predicted"/>
<sequence>MTSVRFFTDHLSPFNTEEDWSAHVALLKRYIDEGVERFDLQSKVYNYEDSRTRSLEALKKDTIGPDEIFTFKQKLTTLPRVAFNSVTFQERVDATQFKTEAKLRKDILRIVWVWCNGLSGDDISSAMREAGIHDNVASWVKEGKKIVWEIQNSFFSKVRAVVIDLVIKDDFTVLGVNNRNDYDRRMKTWRAWAQKATNTMFVYSDFHYLIDFRTIFTSNQYNNYAKCLVAKVALAMDLVYCSLVDNNHWSENTEILANERSLVSVVYGVYQDRAEETIKFGAAKISELPVTIAAKKDRISGSRKAVNVGEMEIDFEEDWEPELE</sequence>
<organism evidence="1 2">
    <name type="scientific">Botrytis tulipae</name>
    <dbReference type="NCBI Taxonomy" id="87230"/>
    <lineage>
        <taxon>Eukaryota</taxon>
        <taxon>Fungi</taxon>
        <taxon>Dikarya</taxon>
        <taxon>Ascomycota</taxon>
        <taxon>Pezizomycotina</taxon>
        <taxon>Leotiomycetes</taxon>
        <taxon>Helotiales</taxon>
        <taxon>Sclerotiniaceae</taxon>
        <taxon>Botrytis</taxon>
    </lineage>
</organism>
<reference evidence="1 2" key="1">
    <citation type="submission" date="2017-12" db="EMBL/GenBank/DDBJ databases">
        <title>Comparative genomics of Botrytis spp.</title>
        <authorList>
            <person name="Valero-Jimenez C.A."/>
            <person name="Tapia P."/>
            <person name="Veloso J."/>
            <person name="Silva-Moreno E."/>
            <person name="Staats M."/>
            <person name="Valdes J.H."/>
            <person name="Van Kan J.A.L."/>
        </authorList>
    </citation>
    <scope>NUCLEOTIDE SEQUENCE [LARGE SCALE GENOMIC DNA]</scope>
    <source>
        <strain evidence="1 2">Bt9001</strain>
    </source>
</reference>
<dbReference type="AlphaFoldDB" id="A0A4Z1ERG6"/>
<name>A0A4Z1ERG6_9HELO</name>
<gene>
    <name evidence="1" type="ORF">BTUL_0071g00390</name>
</gene>
<evidence type="ECO:0000313" key="2">
    <source>
        <dbReference type="Proteomes" id="UP000297777"/>
    </source>
</evidence>
<evidence type="ECO:0000313" key="1">
    <source>
        <dbReference type="EMBL" id="TGO13362.1"/>
    </source>
</evidence>
<dbReference type="Proteomes" id="UP000297777">
    <property type="component" value="Unassembled WGS sequence"/>
</dbReference>
<dbReference type="EMBL" id="PQXH01000071">
    <property type="protein sequence ID" value="TGO13362.1"/>
    <property type="molecule type" value="Genomic_DNA"/>
</dbReference>